<proteinExistence type="predicted"/>
<dbReference type="RefSeq" id="WP_059954118.1">
    <property type="nucleotide sequence ID" value="NZ_LPBJ01000047.1"/>
</dbReference>
<reference evidence="1 2" key="1">
    <citation type="submission" date="2015-11" db="EMBL/GenBank/DDBJ databases">
        <title>Expanding the genomic diversity of Burkholderia species for the development of highly accurate diagnostics.</title>
        <authorList>
            <person name="Sahl J."/>
            <person name="Keim P."/>
            <person name="Wagner D."/>
        </authorList>
    </citation>
    <scope>NUCLEOTIDE SEQUENCE [LARGE SCALE GENOMIC DNA]</scope>
    <source>
        <strain evidence="1 2">MSMB1808WGS</strain>
    </source>
</reference>
<evidence type="ECO:0000313" key="2">
    <source>
        <dbReference type="Proteomes" id="UP000056453"/>
    </source>
</evidence>
<name>A0AAW3MSS0_9BURK</name>
<keyword evidence="2" id="KW-1185">Reference proteome</keyword>
<gene>
    <name evidence="1" type="ORF">WJ96_05340</name>
</gene>
<dbReference type="EMBL" id="LPBJ01000047">
    <property type="protein sequence ID" value="KVP97996.1"/>
    <property type="molecule type" value="Genomic_DNA"/>
</dbReference>
<sequence length="158" mass="17591">MNKAYLTIVVDGTSVKDLENKLADCDIGKFRILARGDIAVADESKDETVLPNKVWLYEACVDDKRKLRLVEDSHATEGRVLTEEELAVLQQFGVCTDFKSKYPDAEQYGSPLYFLHEDAAAAEASSYGFKVLAEGFATSFENGDDGAEERWLRIIMPA</sequence>
<comment type="caution">
    <text evidence="1">The sequence shown here is derived from an EMBL/GenBank/DDBJ whole genome shotgun (WGS) entry which is preliminary data.</text>
</comment>
<dbReference type="AlphaFoldDB" id="A0AAW3MSS0"/>
<protein>
    <submittedName>
        <fullName evidence="1">Uncharacterized protein</fullName>
    </submittedName>
</protein>
<evidence type="ECO:0000313" key="1">
    <source>
        <dbReference type="EMBL" id="KVP97996.1"/>
    </source>
</evidence>
<organism evidence="1 2">
    <name type="scientific">Burkholderia ubonensis</name>
    <dbReference type="NCBI Taxonomy" id="101571"/>
    <lineage>
        <taxon>Bacteria</taxon>
        <taxon>Pseudomonadati</taxon>
        <taxon>Pseudomonadota</taxon>
        <taxon>Betaproteobacteria</taxon>
        <taxon>Burkholderiales</taxon>
        <taxon>Burkholderiaceae</taxon>
        <taxon>Burkholderia</taxon>
        <taxon>Burkholderia cepacia complex</taxon>
    </lineage>
</organism>
<accession>A0AAW3MSS0</accession>
<dbReference type="Proteomes" id="UP000056453">
    <property type="component" value="Unassembled WGS sequence"/>
</dbReference>